<evidence type="ECO:0000313" key="1">
    <source>
        <dbReference type="EMBL" id="SVD51269.1"/>
    </source>
</evidence>
<reference evidence="1" key="1">
    <citation type="submission" date="2018-05" db="EMBL/GenBank/DDBJ databases">
        <authorList>
            <person name="Lanie J.A."/>
            <person name="Ng W.-L."/>
            <person name="Kazmierczak K.M."/>
            <person name="Andrzejewski T.M."/>
            <person name="Davidsen T.M."/>
            <person name="Wayne K.J."/>
            <person name="Tettelin H."/>
            <person name="Glass J.I."/>
            <person name="Rusch D."/>
            <person name="Podicherti R."/>
            <person name="Tsui H.-C.T."/>
            <person name="Winkler M.E."/>
        </authorList>
    </citation>
    <scope>NUCLEOTIDE SEQUENCE</scope>
</reference>
<proteinExistence type="predicted"/>
<name>A0A382VXQ5_9ZZZZ</name>
<accession>A0A382VXQ5</accession>
<sequence length="77" mass="9409">MTDMIIDDEEWLNKQRTDFVLFIDEFDKRREKNFLETFPELEDFYNICRRGIVEPNDKTDSGYYQKLDKYESGLVKL</sequence>
<gene>
    <name evidence="1" type="ORF">METZ01_LOCUS404123</name>
</gene>
<dbReference type="EMBL" id="UINC01155427">
    <property type="protein sequence ID" value="SVD51269.1"/>
    <property type="molecule type" value="Genomic_DNA"/>
</dbReference>
<dbReference type="AlphaFoldDB" id="A0A382VXQ5"/>
<protein>
    <submittedName>
        <fullName evidence="1">Uncharacterized protein</fullName>
    </submittedName>
</protein>
<organism evidence="1">
    <name type="scientific">marine metagenome</name>
    <dbReference type="NCBI Taxonomy" id="408172"/>
    <lineage>
        <taxon>unclassified sequences</taxon>
        <taxon>metagenomes</taxon>
        <taxon>ecological metagenomes</taxon>
    </lineage>
</organism>